<evidence type="ECO:0000313" key="1">
    <source>
        <dbReference type="EMBL" id="KAK1900915.1"/>
    </source>
</evidence>
<proteinExistence type="predicted"/>
<dbReference type="EMBL" id="JASDAP010000006">
    <property type="protein sequence ID" value="KAK1900915.1"/>
    <property type="molecule type" value="Genomic_DNA"/>
</dbReference>
<sequence length="85" mass="9251">MVSAMEKDIRWLLRARASLGRSPGKRQRFLSCSGCHSEATVISGHLFLPTELYGCESGQWAVSVELKAMRVVPGQGEDGLEMPSG</sequence>
<gene>
    <name evidence="1" type="ORF">KUDE01_003887</name>
</gene>
<name>A0AAD9CF12_DISEL</name>
<comment type="caution">
    <text evidence="1">The sequence shown here is derived from an EMBL/GenBank/DDBJ whole genome shotgun (WGS) entry which is preliminary data.</text>
</comment>
<reference evidence="1" key="1">
    <citation type="submission" date="2023-04" db="EMBL/GenBank/DDBJ databases">
        <title>Chromosome-level genome of Chaenocephalus aceratus.</title>
        <authorList>
            <person name="Park H."/>
        </authorList>
    </citation>
    <scope>NUCLEOTIDE SEQUENCE</scope>
    <source>
        <strain evidence="1">DE</strain>
        <tissue evidence="1">Muscle</tissue>
    </source>
</reference>
<dbReference type="Proteomes" id="UP001228049">
    <property type="component" value="Unassembled WGS sequence"/>
</dbReference>
<keyword evidence="2" id="KW-1185">Reference proteome</keyword>
<organism evidence="1 2">
    <name type="scientific">Dissostichus eleginoides</name>
    <name type="common">Patagonian toothfish</name>
    <name type="synonym">Dissostichus amissus</name>
    <dbReference type="NCBI Taxonomy" id="100907"/>
    <lineage>
        <taxon>Eukaryota</taxon>
        <taxon>Metazoa</taxon>
        <taxon>Chordata</taxon>
        <taxon>Craniata</taxon>
        <taxon>Vertebrata</taxon>
        <taxon>Euteleostomi</taxon>
        <taxon>Actinopterygii</taxon>
        <taxon>Neopterygii</taxon>
        <taxon>Teleostei</taxon>
        <taxon>Neoteleostei</taxon>
        <taxon>Acanthomorphata</taxon>
        <taxon>Eupercaria</taxon>
        <taxon>Perciformes</taxon>
        <taxon>Notothenioidei</taxon>
        <taxon>Nototheniidae</taxon>
        <taxon>Dissostichus</taxon>
    </lineage>
</organism>
<accession>A0AAD9CF12</accession>
<evidence type="ECO:0000313" key="2">
    <source>
        <dbReference type="Proteomes" id="UP001228049"/>
    </source>
</evidence>
<protein>
    <submittedName>
        <fullName evidence="1">Undecaprenyl-diphosphatase</fullName>
    </submittedName>
</protein>
<dbReference type="AlphaFoldDB" id="A0AAD9CF12"/>